<dbReference type="InterPro" id="IPR009199">
    <property type="entry name" value="PhoPQ-act_pathogen-rel_PqaA"/>
</dbReference>
<evidence type="ECO:0000313" key="3">
    <source>
        <dbReference type="WBParaSite" id="ACRNAN_Path_1421.g5580.t1"/>
    </source>
</evidence>
<evidence type="ECO:0000313" key="2">
    <source>
        <dbReference type="Proteomes" id="UP000887540"/>
    </source>
</evidence>
<dbReference type="AlphaFoldDB" id="A0A914C0A9"/>
<accession>A0A914C0A9</accession>
<keyword evidence="1" id="KW-0732">Signal</keyword>
<dbReference type="Gene3D" id="3.40.50.1820">
    <property type="entry name" value="alpha/beta hydrolase"/>
    <property type="match status" value="1"/>
</dbReference>
<dbReference type="PANTHER" id="PTHR31497:SF0">
    <property type="entry name" value="AUTOCRINE PROLIFERATION REPRESSOR PROTEIN A"/>
    <property type="match status" value="1"/>
</dbReference>
<dbReference type="Pfam" id="PF10142">
    <property type="entry name" value="PhoPQ_related"/>
    <property type="match status" value="1"/>
</dbReference>
<evidence type="ECO:0000256" key="1">
    <source>
        <dbReference type="SAM" id="SignalP"/>
    </source>
</evidence>
<dbReference type="InterPro" id="IPR029058">
    <property type="entry name" value="AB_hydrolase_fold"/>
</dbReference>
<dbReference type="SUPFAM" id="SSF53474">
    <property type="entry name" value="alpha/beta-Hydrolases"/>
    <property type="match status" value="1"/>
</dbReference>
<sequence>MFFSIILLGVLCAIATSTPLDDWVWAPDDHYGWYDTGVKINGSYESCTYTAVIVPNPLRFTRNATLWIVGGHQDNTLPGNIFEQNPTNMNRSLSMACMLGMITGVLFQVPNQNVPNQNVIFSSDPIQEVRDEDAVIAFTWRHFIDDPTDPNWLVRFPMVKAPILAMDTITAFVSQNLGELGCQLDYYSVMGESKRGWTTWLVGAVDPSRVKLIIPIVLDAINFVAVEHHEYRSYGAWSYALDDYIAQGLAQRFDGSNMKLLQQMEDPYFYLDRLVMPKLIVNAAMDEIQQPDDSHYWWDACPEPKHFLLVPNAEHEMTLNYDAGWYYVLPSIAAFVKGHVMNKPIPTFTWNISNSTGEIVATVNFDGEIHEANVWWALSCGFNSWDGNKTRRDYRMAHMDNPCYCGRVDNSSDPPMCINLAALWSKEQVQPAIVNGKRVYSAQFPKPDPGRWIAFFIAFKFYNPDPEFIYDLSHFEQPKSLKHHYISLFGETPDNREGYLTFNTEVSIWPAEFPYEDCNGPSCGNREV</sequence>
<proteinExistence type="predicted"/>
<reference evidence="3" key="1">
    <citation type="submission" date="2022-11" db="UniProtKB">
        <authorList>
            <consortium name="WormBaseParasite"/>
        </authorList>
    </citation>
    <scope>IDENTIFICATION</scope>
</reference>
<feature type="signal peptide" evidence="1">
    <location>
        <begin position="1"/>
        <end position="17"/>
    </location>
</feature>
<keyword evidence="2" id="KW-1185">Reference proteome</keyword>
<dbReference type="Proteomes" id="UP000887540">
    <property type="component" value="Unplaced"/>
</dbReference>
<dbReference type="PANTHER" id="PTHR31497">
    <property type="entry name" value="AUTOCRINE PROLIFERATION REPRESSOR PROTEIN A"/>
    <property type="match status" value="1"/>
</dbReference>
<dbReference type="WBParaSite" id="ACRNAN_Path_1421.g5580.t1">
    <property type="protein sequence ID" value="ACRNAN_Path_1421.g5580.t1"/>
    <property type="gene ID" value="ACRNAN_Path_1421.g5580"/>
</dbReference>
<organism evidence="2 3">
    <name type="scientific">Acrobeloides nanus</name>
    <dbReference type="NCBI Taxonomy" id="290746"/>
    <lineage>
        <taxon>Eukaryota</taxon>
        <taxon>Metazoa</taxon>
        <taxon>Ecdysozoa</taxon>
        <taxon>Nematoda</taxon>
        <taxon>Chromadorea</taxon>
        <taxon>Rhabditida</taxon>
        <taxon>Tylenchina</taxon>
        <taxon>Cephalobomorpha</taxon>
        <taxon>Cephaloboidea</taxon>
        <taxon>Cephalobidae</taxon>
        <taxon>Acrobeloides</taxon>
    </lineage>
</organism>
<feature type="chain" id="PRO_5037069397" evidence="1">
    <location>
        <begin position="18"/>
        <end position="528"/>
    </location>
</feature>
<protein>
    <submittedName>
        <fullName evidence="3">Uncharacterized protein</fullName>
    </submittedName>
</protein>
<name>A0A914C0A9_9BILA</name>